<gene>
    <name evidence="1" type="ORF">WJ96_04960</name>
</gene>
<reference evidence="1 2" key="1">
    <citation type="submission" date="2015-11" db="EMBL/GenBank/DDBJ databases">
        <title>Expanding the genomic diversity of Burkholderia species for the development of highly accurate diagnostics.</title>
        <authorList>
            <person name="Sahl J."/>
            <person name="Keim P."/>
            <person name="Wagner D."/>
        </authorList>
    </citation>
    <scope>NUCLEOTIDE SEQUENCE [LARGE SCALE GENOMIC DNA]</scope>
    <source>
        <strain evidence="1 2">MSMB1808WGS</strain>
    </source>
</reference>
<name>A0AAW3MQT3_9BURK</name>
<sequence>MQVNENRESKPEQNLATVVQTHIARLQEIGDHRRVSEAVYGWLKLLNVEVHEDGAEQLVGILSSIVGRARAGQDRPTDAEVRIALEHSNEFAKEHNALERTSFKLQVHDLDELPAVLTKLRGAPVV</sequence>
<proteinExistence type="predicted"/>
<comment type="caution">
    <text evidence="1">The sequence shown here is derived from an EMBL/GenBank/DDBJ whole genome shotgun (WGS) entry which is preliminary data.</text>
</comment>
<evidence type="ECO:0008006" key="3">
    <source>
        <dbReference type="Google" id="ProtNLM"/>
    </source>
</evidence>
<dbReference type="Proteomes" id="UP000056453">
    <property type="component" value="Unassembled WGS sequence"/>
</dbReference>
<evidence type="ECO:0000313" key="1">
    <source>
        <dbReference type="EMBL" id="KVP97924.1"/>
    </source>
</evidence>
<accession>A0AAW3MQT3</accession>
<keyword evidence="2" id="KW-1185">Reference proteome</keyword>
<evidence type="ECO:0000313" key="2">
    <source>
        <dbReference type="Proteomes" id="UP000056453"/>
    </source>
</evidence>
<organism evidence="1 2">
    <name type="scientific">Burkholderia ubonensis</name>
    <dbReference type="NCBI Taxonomy" id="101571"/>
    <lineage>
        <taxon>Bacteria</taxon>
        <taxon>Pseudomonadati</taxon>
        <taxon>Pseudomonadota</taxon>
        <taxon>Betaproteobacteria</taxon>
        <taxon>Burkholderiales</taxon>
        <taxon>Burkholderiaceae</taxon>
        <taxon>Burkholderia</taxon>
        <taxon>Burkholderia cepacia complex</taxon>
    </lineage>
</organism>
<dbReference type="RefSeq" id="WP_059924765.1">
    <property type="nucleotide sequence ID" value="NZ_LPBG01000047.1"/>
</dbReference>
<dbReference type="AlphaFoldDB" id="A0AAW3MQT3"/>
<dbReference type="EMBL" id="LPBJ01000047">
    <property type="protein sequence ID" value="KVP97924.1"/>
    <property type="molecule type" value="Genomic_DNA"/>
</dbReference>
<protein>
    <recommendedName>
        <fullName evidence="3">Fis family transcriptional regulator</fullName>
    </recommendedName>
</protein>